<comment type="caution">
    <text evidence="1">The sequence shown here is derived from an EMBL/GenBank/DDBJ whole genome shotgun (WGS) entry which is preliminary data.</text>
</comment>
<dbReference type="Proteomes" id="UP000789525">
    <property type="component" value="Unassembled WGS sequence"/>
</dbReference>
<name>A0ACA9JXF2_9GLOM</name>
<sequence>MSLTDLTALAQDICSIYYDFYDDYNVQIKIGENSEMEIFKAHSVILRARSLYFRESFSNNWVEREQDGSFTLTNNFDRDNRYIYTGTCDLKDCDTIIKLLIAADELAIDGLVKHIQNYIITNETALLLENLVKIFQISSKHEAFAELREVCGQQISRNPDLLLKSSDIAWVEKNSLLTFIKRDDINTDEINIWNSVVKWGMGQEPKLDEDIKNWTSDDFKELKNRVHDFFPYIRFFIISGRLYYEYIRPFKSILPKRLKEKLKKFYYFGSTDPPCEELPSRVLRYDPGSILIESTHLSLISSWIDHRDYNSKLDIIPYEFKLLIRGSRDGMKIQEFHDRCDNKKATLIVIKVADTGDIIGGYNPLPWASTHKWISTTESFIFSLGIDGKGIDGKGIGNSILSRVTNPDEAIFDGNSTSPNFGFGYDLWWFGGRGYRKDYEKSILLNSSFKTQDYEVFEVIKK</sequence>
<accession>A0ACA9JXF2</accession>
<gene>
    <name evidence="1" type="ORF">ACOLOM_LOCUS202</name>
</gene>
<evidence type="ECO:0000313" key="1">
    <source>
        <dbReference type="EMBL" id="CAG8440650.1"/>
    </source>
</evidence>
<reference evidence="1" key="1">
    <citation type="submission" date="2021-06" db="EMBL/GenBank/DDBJ databases">
        <authorList>
            <person name="Kallberg Y."/>
            <person name="Tangrot J."/>
            <person name="Rosling A."/>
        </authorList>
    </citation>
    <scope>NUCLEOTIDE SEQUENCE</scope>
    <source>
        <strain evidence="1">CL356</strain>
    </source>
</reference>
<organism evidence="1 2">
    <name type="scientific">Acaulospora colombiana</name>
    <dbReference type="NCBI Taxonomy" id="27376"/>
    <lineage>
        <taxon>Eukaryota</taxon>
        <taxon>Fungi</taxon>
        <taxon>Fungi incertae sedis</taxon>
        <taxon>Mucoromycota</taxon>
        <taxon>Glomeromycotina</taxon>
        <taxon>Glomeromycetes</taxon>
        <taxon>Diversisporales</taxon>
        <taxon>Acaulosporaceae</taxon>
        <taxon>Acaulospora</taxon>
    </lineage>
</organism>
<protein>
    <submittedName>
        <fullName evidence="1">2770_t:CDS:1</fullName>
    </submittedName>
</protein>
<dbReference type="EMBL" id="CAJVPT010000209">
    <property type="protein sequence ID" value="CAG8440650.1"/>
    <property type="molecule type" value="Genomic_DNA"/>
</dbReference>
<evidence type="ECO:0000313" key="2">
    <source>
        <dbReference type="Proteomes" id="UP000789525"/>
    </source>
</evidence>
<proteinExistence type="predicted"/>
<keyword evidence="2" id="KW-1185">Reference proteome</keyword>